<evidence type="ECO:0000259" key="6">
    <source>
        <dbReference type="PROSITE" id="PS51211"/>
    </source>
</evidence>
<proteinExistence type="predicted"/>
<feature type="region of interest" description="Disordered" evidence="4">
    <location>
        <begin position="228"/>
        <end position="257"/>
    </location>
</feature>
<dbReference type="InterPro" id="IPR050733">
    <property type="entry name" value="Vitellogenin/Apolipophorin"/>
</dbReference>
<feature type="compositionally biased region" description="Polar residues" evidence="4">
    <location>
        <begin position="228"/>
        <end position="242"/>
    </location>
</feature>
<dbReference type="EMBL" id="WJQU01000002">
    <property type="protein sequence ID" value="KAJ6643440.1"/>
    <property type="molecule type" value="Genomic_DNA"/>
</dbReference>
<accession>A0A9Q0S4X5</accession>
<feature type="domain" description="Vitellogenin" evidence="6">
    <location>
        <begin position="42"/>
        <end position="455"/>
    </location>
</feature>
<reference evidence="7" key="1">
    <citation type="submission" date="2022-07" db="EMBL/GenBank/DDBJ databases">
        <authorList>
            <person name="Trinca V."/>
            <person name="Uliana J.V.C."/>
            <person name="Torres T.T."/>
            <person name="Ward R.J."/>
            <person name="Monesi N."/>
        </authorList>
    </citation>
    <scope>NUCLEOTIDE SEQUENCE</scope>
    <source>
        <strain evidence="7">HSMRA1968</strain>
        <tissue evidence="7">Whole embryos</tissue>
    </source>
</reference>
<keyword evidence="8" id="KW-1185">Reference proteome</keyword>
<dbReference type="Pfam" id="PF01347">
    <property type="entry name" value="Vitellogenin_N"/>
    <property type="match status" value="1"/>
</dbReference>
<comment type="caution">
    <text evidence="7">The sequence shown here is derived from an EMBL/GenBank/DDBJ whole genome shotgun (WGS) entry which is preliminary data.</text>
</comment>
<protein>
    <submittedName>
        <fullName evidence="7">Vitellogenin-A1</fullName>
    </submittedName>
</protein>
<dbReference type="GO" id="GO:0005319">
    <property type="term" value="F:lipid transporter activity"/>
    <property type="evidence" value="ECO:0007669"/>
    <property type="project" value="InterPro"/>
</dbReference>
<feature type="signal peptide" evidence="5">
    <location>
        <begin position="1"/>
        <end position="17"/>
    </location>
</feature>
<dbReference type="Gene3D" id="2.30.230.10">
    <property type="entry name" value="Lipovitellin, beta-sheet shell regions, chain A"/>
    <property type="match status" value="1"/>
</dbReference>
<keyword evidence="2" id="KW-0758">Storage protein</keyword>
<evidence type="ECO:0000313" key="7">
    <source>
        <dbReference type="EMBL" id="KAJ6643440.1"/>
    </source>
</evidence>
<gene>
    <name evidence="7" type="primary">VGA1_1</name>
    <name evidence="7" type="ORF">Bhyg_08401</name>
</gene>
<dbReference type="Proteomes" id="UP001151699">
    <property type="component" value="Chromosome B"/>
</dbReference>
<comment type="caution">
    <text evidence="3">Lacks conserved residue(s) required for the propagation of feature annotation.</text>
</comment>
<dbReference type="SUPFAM" id="SSF56968">
    <property type="entry name" value="Lipovitellin-phosvitin complex, beta-sheet shell regions"/>
    <property type="match status" value="1"/>
</dbReference>
<sequence>MKWKLLMLLLSIELVAGDGAWKENLVYKYKIQSYTKANGGAIVFQGDLSIYPQSDVLLIGKINQAKYGITDGQFLSQDDLDLSDVDMPNELSLNKLFAIHLENAVIRSISVDRSMSKKEIKQLSAIISQLQVDTNAQNLLQSKDNHLPVRGSNNAFYKTMEPDATGNCETHYDISILSDYLIDAHPKWIPLPKLKGQGDFIKIEKTRNFNNCKERNDFLAAYKGRQNDFQSNSNSDEINAQRNTHERSAEQRTSGINSRILSPATRVVISGNLQSYVIQSSATFGKNGDSDDYLEVTLESVQEVQNRPIVSQERLINVGNLAKVFDVEYRDWDRLRPSNETQSNGLQNLQGAEPRCPKAENAEERWSGCYTGFVSGEARCRQSFSMEWEHIEGDMCGFLGLGVKSKCRRSFPGCIDTTCWTPSCSEYPNVPVRCGGSSDCSPGWYRSRCCPSSYQ</sequence>
<name>A0A9Q0S4X5_9DIPT</name>
<evidence type="ECO:0000256" key="5">
    <source>
        <dbReference type="SAM" id="SignalP"/>
    </source>
</evidence>
<feature type="chain" id="PRO_5040140364" evidence="5">
    <location>
        <begin position="18"/>
        <end position="455"/>
    </location>
</feature>
<dbReference type="SMART" id="SM00638">
    <property type="entry name" value="LPD_N"/>
    <property type="match status" value="1"/>
</dbReference>
<organism evidence="7 8">
    <name type="scientific">Pseudolycoriella hygida</name>
    <dbReference type="NCBI Taxonomy" id="35572"/>
    <lineage>
        <taxon>Eukaryota</taxon>
        <taxon>Metazoa</taxon>
        <taxon>Ecdysozoa</taxon>
        <taxon>Arthropoda</taxon>
        <taxon>Hexapoda</taxon>
        <taxon>Insecta</taxon>
        <taxon>Pterygota</taxon>
        <taxon>Neoptera</taxon>
        <taxon>Endopterygota</taxon>
        <taxon>Diptera</taxon>
        <taxon>Nematocera</taxon>
        <taxon>Sciaroidea</taxon>
        <taxon>Sciaridae</taxon>
        <taxon>Pseudolycoriella</taxon>
    </lineage>
</organism>
<dbReference type="InterPro" id="IPR015819">
    <property type="entry name" value="Lipid_transp_b-sht_shell"/>
</dbReference>
<dbReference type="InterPro" id="IPR001747">
    <property type="entry name" value="Vitellogenin_N"/>
</dbReference>
<dbReference type="PROSITE" id="PS51211">
    <property type="entry name" value="VITELLOGENIN"/>
    <property type="match status" value="1"/>
</dbReference>
<dbReference type="AlphaFoldDB" id="A0A9Q0S4X5"/>
<dbReference type="InterPro" id="IPR015816">
    <property type="entry name" value="Vitellinogen_b-sht_N"/>
</dbReference>
<evidence type="ECO:0000256" key="4">
    <source>
        <dbReference type="SAM" id="MobiDB-lite"/>
    </source>
</evidence>
<evidence type="ECO:0000256" key="2">
    <source>
        <dbReference type="ARBA" id="ARBA00022761"/>
    </source>
</evidence>
<dbReference type="PANTHER" id="PTHR23345">
    <property type="entry name" value="VITELLOGENIN-RELATED"/>
    <property type="match status" value="1"/>
</dbReference>
<dbReference type="OrthoDB" id="7796770at2759"/>
<keyword evidence="1 5" id="KW-0732">Signal</keyword>
<evidence type="ECO:0000256" key="1">
    <source>
        <dbReference type="ARBA" id="ARBA00022729"/>
    </source>
</evidence>
<dbReference type="PANTHER" id="PTHR23345:SF15">
    <property type="entry name" value="VITELLOGENIN 1-RELATED"/>
    <property type="match status" value="1"/>
</dbReference>
<evidence type="ECO:0000313" key="8">
    <source>
        <dbReference type="Proteomes" id="UP001151699"/>
    </source>
</evidence>
<evidence type="ECO:0000256" key="3">
    <source>
        <dbReference type="PROSITE-ProRule" id="PRU00557"/>
    </source>
</evidence>